<protein>
    <submittedName>
        <fullName evidence="1">Uncharacterized protein</fullName>
    </submittedName>
</protein>
<evidence type="ECO:0000313" key="1">
    <source>
        <dbReference type="EMBL" id="CAD7269514.1"/>
    </source>
</evidence>
<dbReference type="EMBL" id="OC027251">
    <property type="protein sequence ID" value="CAD7269514.1"/>
    <property type="molecule type" value="Genomic_DNA"/>
</dbReference>
<sequence length="70" mass="8167">MQRNGDQNVCEYDQMVPSGMPKSDWLLGDTPMFLIPPAFSRMDTMQSYLYRKEASDEYDTAPHNIIVWFS</sequence>
<gene>
    <name evidence="1" type="ORF">TSIB3V08_LOCUS13514</name>
</gene>
<reference evidence="1" key="1">
    <citation type="submission" date="2020-11" db="EMBL/GenBank/DDBJ databases">
        <authorList>
            <person name="Tran Van P."/>
        </authorList>
    </citation>
    <scope>NUCLEOTIDE SEQUENCE</scope>
</reference>
<organism evidence="1">
    <name type="scientific">Timema shepardi</name>
    <name type="common">Walking stick</name>
    <dbReference type="NCBI Taxonomy" id="629360"/>
    <lineage>
        <taxon>Eukaryota</taxon>
        <taxon>Metazoa</taxon>
        <taxon>Ecdysozoa</taxon>
        <taxon>Arthropoda</taxon>
        <taxon>Hexapoda</taxon>
        <taxon>Insecta</taxon>
        <taxon>Pterygota</taxon>
        <taxon>Neoptera</taxon>
        <taxon>Polyneoptera</taxon>
        <taxon>Phasmatodea</taxon>
        <taxon>Timematodea</taxon>
        <taxon>Timematoidea</taxon>
        <taxon>Timematidae</taxon>
        <taxon>Timema</taxon>
    </lineage>
</organism>
<name>A0A7R9BAE9_TIMSH</name>
<proteinExistence type="predicted"/>
<dbReference type="AlphaFoldDB" id="A0A7R9BAE9"/>
<accession>A0A7R9BAE9</accession>